<sequence>MASTGLSAVAQHPTSIAPINGSWDSSLGNSFHKLGTINSLSLDAANNLYVAGDFNYINQTEVNGLARWNGTSWNGYGLKPADNGKIRNVLSFDNSLFAIGSFGSLQQARNNIARWDGTQFQALGTGLTGHLTPYPTETYAAALASFGGMLYVGGDFTHFDGRPAYGIGQWNGEVVSQTVDFEWMVNSFASNGTDFIAGGIFTAVGDTSSRLARFVNNQWQPFDVGITNTYFTVYNAQNTIYLAGYSQASNTYQLYRLNGTNAISVGNSLTHSIDNLVGIGSDLYIQSNQQLLKLTNNQWQTPNLPFTINTLTALTATNSTLYLGGNFQLNGNPSQIIAWNGTQAQSLATLFAIDNQSFLSGDAGRPIVINQKQQTGPDASIRRWNGTSWQTLATTSTYTFGGMQLQRVNDQLFSFFYEPQAFIHAQPASKVWRFDGAALTPIAVDLPSMAPWYQSGSQMFTYLAEPQATLPITGIYEFDGTNLQHRLQPAWFDAFDQLFFFNQHFYAIDVIPDMNADYIEIRRWNNQTWEVLKFIELPDADYQFLLWNQRLLMASSIGKLYEIDNAGNVNELASADGGIYAIAGRDDGSVYLGGDFNTIDGVATGPIASFNGANFRGLASQPNGRVTSLSVDRNYLYVGGNFTNVGATPSLGVAVFAETKNIYLPIASR</sequence>
<dbReference type="AlphaFoldDB" id="A0A0P6YAL3"/>
<dbReference type="RefSeq" id="WP_054534553.1">
    <property type="nucleotide sequence ID" value="NZ_LGKP01000019.1"/>
</dbReference>
<evidence type="ECO:0000313" key="2">
    <source>
        <dbReference type="Proteomes" id="UP000050277"/>
    </source>
</evidence>
<dbReference type="GO" id="GO:1902929">
    <property type="term" value="C:plasma membrane of growing cell tip"/>
    <property type="evidence" value="ECO:0007669"/>
    <property type="project" value="TreeGrafter"/>
</dbReference>
<keyword evidence="2" id="KW-1185">Reference proteome</keyword>
<dbReference type="Proteomes" id="UP000050277">
    <property type="component" value="Unassembled WGS sequence"/>
</dbReference>
<dbReference type="PANTHER" id="PTHR31778:SF2">
    <property type="entry name" value="BUD SITE SELECTION PROTEIN RAX2"/>
    <property type="match status" value="1"/>
</dbReference>
<gene>
    <name evidence="1" type="ORF">SE18_11255</name>
</gene>
<protein>
    <submittedName>
        <fullName evidence="1">Uncharacterized protein</fullName>
    </submittedName>
</protein>
<dbReference type="EMBL" id="LGKP01000019">
    <property type="protein sequence ID" value="KPL87059.1"/>
    <property type="molecule type" value="Genomic_DNA"/>
</dbReference>
<dbReference type="STRING" id="70996.SE18_11255"/>
<comment type="caution">
    <text evidence="1">The sequence shown here is derived from an EMBL/GenBank/DDBJ whole genome shotgun (WGS) entry which is preliminary data.</text>
</comment>
<organism evidence="1 2">
    <name type="scientific">Herpetosiphon geysericola</name>
    <dbReference type="NCBI Taxonomy" id="70996"/>
    <lineage>
        <taxon>Bacteria</taxon>
        <taxon>Bacillati</taxon>
        <taxon>Chloroflexota</taxon>
        <taxon>Chloroflexia</taxon>
        <taxon>Herpetosiphonales</taxon>
        <taxon>Herpetosiphonaceae</taxon>
        <taxon>Herpetosiphon</taxon>
    </lineage>
</organism>
<dbReference type="PANTHER" id="PTHR31778">
    <property type="entry name" value="BUD SITE SELECTION PROTEIN RAX2"/>
    <property type="match status" value="1"/>
</dbReference>
<proteinExistence type="predicted"/>
<accession>A0A0P6YAL3</accession>
<reference evidence="1 2" key="1">
    <citation type="submission" date="2015-07" db="EMBL/GenBank/DDBJ databases">
        <title>Whole genome sequence of Herpetosiphon geysericola DSM 7119.</title>
        <authorList>
            <person name="Hemp J."/>
            <person name="Ward L.M."/>
            <person name="Pace L.A."/>
            <person name="Fischer W.W."/>
        </authorList>
    </citation>
    <scope>NUCLEOTIDE SEQUENCE [LARGE SCALE GENOMIC DNA]</scope>
    <source>
        <strain evidence="1 2">DSM 7119</strain>
    </source>
</reference>
<name>A0A0P6YAL3_9CHLR</name>
<evidence type="ECO:0000313" key="1">
    <source>
        <dbReference type="EMBL" id="KPL87059.1"/>
    </source>
</evidence>
<dbReference type="OrthoDB" id="9761875at2"/>